<evidence type="ECO:0000313" key="1">
    <source>
        <dbReference type="EMBL" id="GGG28039.1"/>
    </source>
</evidence>
<evidence type="ECO:0000313" key="2">
    <source>
        <dbReference type="Proteomes" id="UP000634043"/>
    </source>
</evidence>
<sequence>MPIPLAIRQKEPRFVNRMTYVETLYLESSTNIKTATTNRIPSSLDHYMLTPKWLQSSKKPAKANELTYE</sequence>
<protein>
    <submittedName>
        <fullName evidence="1">Uncharacterized protein</fullName>
    </submittedName>
</protein>
<proteinExistence type="predicted"/>
<gene>
    <name evidence="1" type="ORF">GCM10011323_34320</name>
</gene>
<keyword evidence="2" id="KW-1185">Reference proteome</keyword>
<reference evidence="2" key="1">
    <citation type="journal article" date="2019" name="Int. J. Syst. Evol. Microbiol.">
        <title>The Global Catalogue of Microorganisms (GCM) 10K type strain sequencing project: providing services to taxonomists for standard genome sequencing and annotation.</title>
        <authorList>
            <consortium name="The Broad Institute Genomics Platform"/>
            <consortium name="The Broad Institute Genome Sequencing Center for Infectious Disease"/>
            <person name="Wu L."/>
            <person name="Ma J."/>
        </authorList>
    </citation>
    <scope>NUCLEOTIDE SEQUENCE [LARGE SCALE GENOMIC DNA]</scope>
    <source>
        <strain evidence="2">CGMCC 1.12749</strain>
    </source>
</reference>
<name>A0ABQ1WGB2_9BACT</name>
<dbReference type="Proteomes" id="UP000634043">
    <property type="component" value="Unassembled WGS sequence"/>
</dbReference>
<accession>A0ABQ1WGB2</accession>
<organism evidence="1 2">
    <name type="scientific">Pontibacter amylolyticus</name>
    <dbReference type="NCBI Taxonomy" id="1424080"/>
    <lineage>
        <taxon>Bacteria</taxon>
        <taxon>Pseudomonadati</taxon>
        <taxon>Bacteroidota</taxon>
        <taxon>Cytophagia</taxon>
        <taxon>Cytophagales</taxon>
        <taxon>Hymenobacteraceae</taxon>
        <taxon>Pontibacter</taxon>
    </lineage>
</organism>
<dbReference type="EMBL" id="BMFP01000007">
    <property type="protein sequence ID" value="GGG28039.1"/>
    <property type="molecule type" value="Genomic_DNA"/>
</dbReference>
<comment type="caution">
    <text evidence="1">The sequence shown here is derived from an EMBL/GenBank/DDBJ whole genome shotgun (WGS) entry which is preliminary data.</text>
</comment>